<dbReference type="RefSeq" id="WP_338637015.1">
    <property type="nucleotide sequence ID" value="NZ_CP146516.1"/>
</dbReference>
<comment type="caution">
    <text evidence="12">The sequence shown here is derived from an EMBL/GenBank/DDBJ whole genome shotgun (WGS) entry which is preliminary data.</text>
</comment>
<evidence type="ECO:0000256" key="4">
    <source>
        <dbReference type="ARBA" id="ARBA00022741"/>
    </source>
</evidence>
<dbReference type="EMBL" id="QOVW01000065">
    <property type="protein sequence ID" value="RDB36190.1"/>
    <property type="molecule type" value="Genomic_DNA"/>
</dbReference>
<evidence type="ECO:0000259" key="11">
    <source>
        <dbReference type="Pfam" id="PF08544"/>
    </source>
</evidence>
<evidence type="ECO:0000259" key="10">
    <source>
        <dbReference type="Pfam" id="PF00288"/>
    </source>
</evidence>
<keyword evidence="4" id="KW-0547">Nucleotide-binding</keyword>
<keyword evidence="1" id="KW-0963">Cytoplasm</keyword>
<comment type="pathway">
    <text evidence="9">Isoprenoid biosynthesis; isopentenyl diphosphate biosynthesis via mevalonate pathway; isopentenyl diphosphate from (R)-mevalonate: step 1/3.</text>
</comment>
<dbReference type="InterPro" id="IPR014721">
    <property type="entry name" value="Ribsml_uS5_D2-typ_fold_subgr"/>
</dbReference>
<evidence type="ECO:0000256" key="8">
    <source>
        <dbReference type="ARBA" id="ARBA00023098"/>
    </source>
</evidence>
<dbReference type="SUPFAM" id="SSF54211">
    <property type="entry name" value="Ribosomal protein S5 domain 2-like"/>
    <property type="match status" value="1"/>
</dbReference>
<keyword evidence="2" id="KW-0444">Lipid biosynthesis</keyword>
<feature type="domain" description="GHMP kinase N-terminal" evidence="10">
    <location>
        <begin position="105"/>
        <end position="184"/>
    </location>
</feature>
<evidence type="ECO:0000256" key="6">
    <source>
        <dbReference type="ARBA" id="ARBA00022840"/>
    </source>
</evidence>
<dbReference type="AlphaFoldDB" id="A0A369KS24"/>
<sequence length="345" mass="37850">MPTSLFTTEKPQLFESMLTAEASGKTILVGEHSVVYGHAAVAMALPDVRLVMRMHTAQNSTEISSWEHVWHTKIKNKNFEPNITMKQLLLKAFQKALSLCGMTENIYDFVPQKIEVESDIPLGGGMGGSAAISTCFLKIAMQIAQKKCHNTSISLLKQIEFANEIDCFFHSGKASGLDATAVASDGIIQFKKGAPYQYIKNGKEFWLGLVDTKERSDTARMVQNVAQLIETNPTETKTALNTLGSLAVQTEIAIKNGELQKLANILNQAQFQLENIGVSTPKILETISKLKQFGALAAKLTGAGGGGLVLGLFENKPNQLYNIFENDCIYITRVPKYDKKSNLTE</sequence>
<dbReference type="PANTHER" id="PTHR43290">
    <property type="entry name" value="MEVALONATE KINASE"/>
    <property type="match status" value="1"/>
</dbReference>
<keyword evidence="3 12" id="KW-0808">Transferase</keyword>
<keyword evidence="5 12" id="KW-0418">Kinase</keyword>
<dbReference type="NCBIfam" id="TIGR00549">
    <property type="entry name" value="mevalon_kin"/>
    <property type="match status" value="1"/>
</dbReference>
<evidence type="ECO:0000256" key="3">
    <source>
        <dbReference type="ARBA" id="ARBA00022679"/>
    </source>
</evidence>
<dbReference type="InterPro" id="IPR020568">
    <property type="entry name" value="Ribosomal_Su5_D2-typ_SF"/>
</dbReference>
<evidence type="ECO:0000313" key="12">
    <source>
        <dbReference type="EMBL" id="RDB36190.1"/>
    </source>
</evidence>
<dbReference type="Pfam" id="PF00288">
    <property type="entry name" value="GHMP_kinases_N"/>
    <property type="match status" value="1"/>
</dbReference>
<keyword evidence="7" id="KW-0460">Magnesium</keyword>
<dbReference type="InterPro" id="IPR013750">
    <property type="entry name" value="GHMP_kinase_C_dom"/>
</dbReference>
<evidence type="ECO:0000256" key="7">
    <source>
        <dbReference type="ARBA" id="ARBA00022842"/>
    </source>
</evidence>
<dbReference type="GO" id="GO:0019287">
    <property type="term" value="P:isopentenyl diphosphate biosynthetic process, mevalonate pathway"/>
    <property type="evidence" value="ECO:0007669"/>
    <property type="project" value="UniProtKB-UniPathway"/>
</dbReference>
<dbReference type="Proteomes" id="UP000253934">
    <property type="component" value="Unassembled WGS sequence"/>
</dbReference>
<keyword evidence="8" id="KW-0443">Lipid metabolism</keyword>
<dbReference type="Gene3D" id="3.30.70.890">
    <property type="entry name" value="GHMP kinase, C-terminal domain"/>
    <property type="match status" value="1"/>
</dbReference>
<dbReference type="GO" id="GO:0005829">
    <property type="term" value="C:cytosol"/>
    <property type="evidence" value="ECO:0007669"/>
    <property type="project" value="TreeGrafter"/>
</dbReference>
<name>A0A369KS24_9BACT</name>
<evidence type="ECO:0000256" key="5">
    <source>
        <dbReference type="ARBA" id="ARBA00022777"/>
    </source>
</evidence>
<proteinExistence type="predicted"/>
<evidence type="ECO:0000313" key="13">
    <source>
        <dbReference type="Proteomes" id="UP000253934"/>
    </source>
</evidence>
<feature type="domain" description="GHMP kinase C-terminal" evidence="11">
    <location>
        <begin position="253"/>
        <end position="324"/>
    </location>
</feature>
<keyword evidence="13" id="KW-1185">Reference proteome</keyword>
<dbReference type="SUPFAM" id="SSF55060">
    <property type="entry name" value="GHMP Kinase, C-terminal domain"/>
    <property type="match status" value="1"/>
</dbReference>
<accession>A0A369KS24</accession>
<gene>
    <name evidence="12" type="primary">mvk</name>
    <name evidence="12" type="ORF">DCC88_06315</name>
</gene>
<reference evidence="12" key="1">
    <citation type="submission" date="2018-04" db="EMBL/GenBank/DDBJ databases">
        <title>Draft genome sequence of the Candidatus Spirobacillus cienkowskii, a pathogen of freshwater Daphnia species, reconstructed from hemolymph metagenomic reads.</title>
        <authorList>
            <person name="Bresciani L."/>
            <person name="Lemos L.N."/>
            <person name="Wale N."/>
            <person name="Lin J.Y."/>
            <person name="Fernandes G.R."/>
            <person name="Duffy M.A."/>
            <person name="Rodrigues J.M."/>
        </authorList>
    </citation>
    <scope>NUCLEOTIDE SEQUENCE [LARGE SCALE GENOMIC DNA]</scope>
    <source>
        <strain evidence="12">Binning01</strain>
    </source>
</reference>
<dbReference type="GO" id="GO:0004496">
    <property type="term" value="F:mevalonate kinase activity"/>
    <property type="evidence" value="ECO:0007669"/>
    <property type="project" value="UniProtKB-EC"/>
</dbReference>
<organism evidence="12 13">
    <name type="scientific">Spirobacillus cienkowskii</name>
    <dbReference type="NCBI Taxonomy" id="495820"/>
    <lineage>
        <taxon>Bacteria</taxon>
        <taxon>Pseudomonadati</taxon>
        <taxon>Bdellovibrionota</taxon>
        <taxon>Oligoflexia</taxon>
        <taxon>Silvanigrellales</taxon>
        <taxon>Spirobacillus</taxon>
    </lineage>
</organism>
<evidence type="ECO:0000256" key="1">
    <source>
        <dbReference type="ARBA" id="ARBA00022490"/>
    </source>
</evidence>
<evidence type="ECO:0000256" key="2">
    <source>
        <dbReference type="ARBA" id="ARBA00022516"/>
    </source>
</evidence>
<evidence type="ECO:0000256" key="9">
    <source>
        <dbReference type="ARBA" id="ARBA00029438"/>
    </source>
</evidence>
<keyword evidence="6" id="KW-0067">ATP-binding</keyword>
<dbReference type="Pfam" id="PF08544">
    <property type="entry name" value="GHMP_kinases_C"/>
    <property type="match status" value="1"/>
</dbReference>
<dbReference type="PANTHER" id="PTHR43290:SF2">
    <property type="entry name" value="MEVALONATE KINASE"/>
    <property type="match status" value="1"/>
</dbReference>
<dbReference type="UniPathway" id="UPA00057">
    <property type="reaction ID" value="UER00098"/>
</dbReference>
<dbReference type="PRINTS" id="PR00959">
    <property type="entry name" value="MEVGALKINASE"/>
</dbReference>
<dbReference type="GO" id="GO:0005524">
    <property type="term" value="F:ATP binding"/>
    <property type="evidence" value="ECO:0007669"/>
    <property type="project" value="UniProtKB-KW"/>
</dbReference>
<dbReference type="EC" id="2.7.1.36" evidence="12"/>
<dbReference type="InterPro" id="IPR036554">
    <property type="entry name" value="GHMP_kinase_C_sf"/>
</dbReference>
<dbReference type="InterPro" id="IPR006205">
    <property type="entry name" value="Mev_gal_kin"/>
</dbReference>
<dbReference type="Gene3D" id="3.30.230.10">
    <property type="match status" value="1"/>
</dbReference>
<protein>
    <submittedName>
        <fullName evidence="12">Mevalonate kinase</fullName>
        <ecNumber evidence="12">2.7.1.36</ecNumber>
    </submittedName>
</protein>
<dbReference type="InterPro" id="IPR006204">
    <property type="entry name" value="GHMP_kinase_N_dom"/>
</dbReference>